<feature type="chain" id="PRO_5046035027" evidence="2">
    <location>
        <begin position="24"/>
        <end position="412"/>
    </location>
</feature>
<dbReference type="PANTHER" id="PTHR30203">
    <property type="entry name" value="OUTER MEMBRANE CATION EFFLUX PROTEIN"/>
    <property type="match status" value="1"/>
</dbReference>
<evidence type="ECO:0000313" key="4">
    <source>
        <dbReference type="Proteomes" id="UP001206572"/>
    </source>
</evidence>
<evidence type="ECO:0000256" key="2">
    <source>
        <dbReference type="SAM" id="SignalP"/>
    </source>
</evidence>
<proteinExistence type="inferred from homology"/>
<dbReference type="Pfam" id="PF02321">
    <property type="entry name" value="OEP"/>
    <property type="match status" value="2"/>
</dbReference>
<evidence type="ECO:0000313" key="3">
    <source>
        <dbReference type="EMBL" id="MCS0599295.1"/>
    </source>
</evidence>
<keyword evidence="4" id="KW-1185">Reference proteome</keyword>
<dbReference type="Gene3D" id="1.20.1600.10">
    <property type="entry name" value="Outer membrane efflux proteins (OEP)"/>
    <property type="match status" value="1"/>
</dbReference>
<protein>
    <submittedName>
        <fullName evidence="3">TolC family protein</fullName>
    </submittedName>
</protein>
<gene>
    <name evidence="3" type="ORF">NX780_23390</name>
</gene>
<dbReference type="EMBL" id="JANUHA010000026">
    <property type="protein sequence ID" value="MCS0599295.1"/>
    <property type="molecule type" value="Genomic_DNA"/>
</dbReference>
<sequence length="412" mass="43589">MKNHIIRLAMAACALAGSASALEAPLTLPAAIDRALAANPGLRAASSEALAQEGAIRQAGALPNPELELLREGRERNNRTTTAQLGIPFELGGKRAARVGAARQERALALAALDALRAQVRADTVAAYYEVAAAGERQRLSQELVALAERATQAAVRRADTGKASPLEATRAKVAQSALQIEAIQATRELAAARIRLAALWGGDPSTLALAQTGAIDPPAVPPLAELEARLADAPDLRRAVAGVAHRSALVRIEESRRVPDVTLIVGAQRESSNERPGEERRAVLGVSVPLPLFNRNSGAVLESLRRVDKARDELDAERVRLHAALSQAHGNLAAASDEAALVESEVLPGAEQAYAAANRGYELGKFGLIDVLDAQRTLVQSRHQYLKAVAESYRALADIERLVGPAPQEKP</sequence>
<dbReference type="InterPro" id="IPR003423">
    <property type="entry name" value="OMP_efflux"/>
</dbReference>
<keyword evidence="2" id="KW-0732">Signal</keyword>
<evidence type="ECO:0000256" key="1">
    <source>
        <dbReference type="ARBA" id="ARBA00007613"/>
    </source>
</evidence>
<organism evidence="3 4">
    <name type="scientific">Massilia agri</name>
    <dbReference type="NCBI Taxonomy" id="1886785"/>
    <lineage>
        <taxon>Bacteria</taxon>
        <taxon>Pseudomonadati</taxon>
        <taxon>Pseudomonadota</taxon>
        <taxon>Betaproteobacteria</taxon>
        <taxon>Burkholderiales</taxon>
        <taxon>Oxalobacteraceae</taxon>
        <taxon>Telluria group</taxon>
        <taxon>Massilia</taxon>
    </lineage>
</organism>
<dbReference type="RefSeq" id="WP_258830296.1">
    <property type="nucleotide sequence ID" value="NZ_JANUHA010000026.1"/>
</dbReference>
<name>A0ABT2ATM7_9BURK</name>
<reference evidence="3 4" key="1">
    <citation type="submission" date="2022-08" db="EMBL/GenBank/DDBJ databases">
        <title>Reclassification of Massilia species as members of the genera Telluria, Duganella, Pseudoduganella, Mokoshia gen. nov. and Zemynaea gen. nov. using orthogonal and non-orthogonal genome-based approaches.</title>
        <authorList>
            <person name="Bowman J.P."/>
        </authorList>
    </citation>
    <scope>NUCLEOTIDE SEQUENCE [LARGE SCALE GENOMIC DNA]</scope>
    <source>
        <strain evidence="3 4">JCM 31661</strain>
    </source>
</reference>
<accession>A0ABT2ATM7</accession>
<comment type="similarity">
    <text evidence="1">Belongs to the outer membrane factor (OMF) (TC 1.B.17) family.</text>
</comment>
<dbReference type="SUPFAM" id="SSF56954">
    <property type="entry name" value="Outer membrane efflux proteins (OEP)"/>
    <property type="match status" value="1"/>
</dbReference>
<dbReference type="InterPro" id="IPR010131">
    <property type="entry name" value="MdtP/NodT-like"/>
</dbReference>
<comment type="caution">
    <text evidence="3">The sequence shown here is derived from an EMBL/GenBank/DDBJ whole genome shotgun (WGS) entry which is preliminary data.</text>
</comment>
<feature type="signal peptide" evidence="2">
    <location>
        <begin position="1"/>
        <end position="23"/>
    </location>
</feature>
<dbReference type="Proteomes" id="UP001206572">
    <property type="component" value="Unassembled WGS sequence"/>
</dbReference>
<dbReference type="PANTHER" id="PTHR30203:SF24">
    <property type="entry name" value="BLR4935 PROTEIN"/>
    <property type="match status" value="1"/>
</dbReference>